<dbReference type="SUPFAM" id="SSF54637">
    <property type="entry name" value="Thioesterase/thiol ester dehydrase-isomerase"/>
    <property type="match status" value="1"/>
</dbReference>
<organism evidence="1 3">
    <name type="scientific">Myroides marinus</name>
    <dbReference type="NCBI Taxonomy" id="703342"/>
    <lineage>
        <taxon>Bacteria</taxon>
        <taxon>Pseudomonadati</taxon>
        <taxon>Bacteroidota</taxon>
        <taxon>Flavobacteriia</taxon>
        <taxon>Flavobacteriales</taxon>
        <taxon>Flavobacteriaceae</taxon>
        <taxon>Myroides</taxon>
    </lineage>
</organism>
<name>A0A163Z9N0_9FLAO</name>
<dbReference type="EMBL" id="FNYS01000002">
    <property type="protein sequence ID" value="SEI63279.1"/>
    <property type="molecule type" value="Genomic_DNA"/>
</dbReference>
<dbReference type="InterPro" id="IPR029069">
    <property type="entry name" value="HotDog_dom_sf"/>
</dbReference>
<evidence type="ECO:0000313" key="4">
    <source>
        <dbReference type="Proteomes" id="UP000183077"/>
    </source>
</evidence>
<protein>
    <submittedName>
        <fullName evidence="1">ABC transporter permease</fullName>
    </submittedName>
</protein>
<proteinExistence type="predicted"/>
<accession>A0A163Z9N0</accession>
<reference evidence="2 4" key="2">
    <citation type="submission" date="2016-10" db="EMBL/GenBank/DDBJ databases">
        <authorList>
            <person name="de Groot N.N."/>
        </authorList>
    </citation>
    <scope>NUCLEOTIDE SEQUENCE [LARGE SCALE GENOMIC DNA]</scope>
    <source>
        <strain evidence="2 4">DSM 23048</strain>
    </source>
</reference>
<reference evidence="1 3" key="1">
    <citation type="submission" date="2016-01" db="EMBL/GenBank/DDBJ databases">
        <title>Whole genome sequencing of Myroides marinus L41.</title>
        <authorList>
            <person name="Hong K.W."/>
        </authorList>
    </citation>
    <scope>NUCLEOTIDE SEQUENCE [LARGE SCALE GENOMIC DNA]</scope>
    <source>
        <strain evidence="1 3">L41</strain>
    </source>
</reference>
<dbReference type="OrthoDB" id="826697at2"/>
<dbReference type="InterPro" id="IPR016776">
    <property type="entry name" value="ApeP-like_dehydratase"/>
</dbReference>
<evidence type="ECO:0000313" key="2">
    <source>
        <dbReference type="EMBL" id="SEI63279.1"/>
    </source>
</evidence>
<dbReference type="Proteomes" id="UP000183077">
    <property type="component" value="Unassembled WGS sequence"/>
</dbReference>
<dbReference type="Proteomes" id="UP000076630">
    <property type="component" value="Unassembled WGS sequence"/>
</dbReference>
<keyword evidence="3" id="KW-1185">Reference proteome</keyword>
<dbReference type="AlphaFoldDB" id="A0A163Z9N0"/>
<gene>
    <name evidence="1" type="ORF">AV926_08585</name>
    <name evidence="2" type="ORF">SAMN04488018_102345</name>
</gene>
<evidence type="ECO:0000313" key="1">
    <source>
        <dbReference type="EMBL" id="KZE81330.1"/>
    </source>
</evidence>
<dbReference type="EMBL" id="LQNU01000053">
    <property type="protein sequence ID" value="KZE81330.1"/>
    <property type="molecule type" value="Genomic_DNA"/>
</dbReference>
<dbReference type="GeneID" id="82256035"/>
<dbReference type="Pfam" id="PF22817">
    <property type="entry name" value="ApeP-like"/>
    <property type="match status" value="1"/>
</dbReference>
<dbReference type="RefSeq" id="WP_038985589.1">
    <property type="nucleotide sequence ID" value="NZ_FNYS01000002.1"/>
</dbReference>
<sequence length="152" mass="16891">MGRSSRSIAIQNYLPHRDPMLMVDIISEISNEAVSTTFLIEEDNIFVSKGELQEVALIENAAQTCAAIVGQSFFFDENDNERENVRVLGFISSIKRVSIKRLPKVGEEIVTKGILVSKVDSGETVICVMQVSTLLGDIEIMNAELNLFLQKQ</sequence>
<dbReference type="Gene3D" id="3.10.129.10">
    <property type="entry name" value="Hotdog Thioesterase"/>
    <property type="match status" value="1"/>
</dbReference>
<evidence type="ECO:0000313" key="3">
    <source>
        <dbReference type="Proteomes" id="UP000076630"/>
    </source>
</evidence>